<comment type="caution">
    <text evidence="2">The sequence shown here is derived from an EMBL/GenBank/DDBJ whole genome shotgun (WGS) entry which is preliminary data.</text>
</comment>
<sequence>MKFVLSLSMLATLPILAIAVPLERSSEAISQDVGKRQAACGGSNYPSRGGMCLICEPGIQWGVSCFDINRDGIVDPGECGQANCFA</sequence>
<proteinExistence type="predicted"/>
<name>A0A4V1X0B5_9PLEO</name>
<feature type="signal peptide" evidence="1">
    <location>
        <begin position="1"/>
        <end position="19"/>
    </location>
</feature>
<evidence type="ECO:0000313" key="2">
    <source>
        <dbReference type="EMBL" id="RYO44908.1"/>
    </source>
</evidence>
<gene>
    <name evidence="2" type="ORF">AA0113_g10690</name>
</gene>
<dbReference type="Proteomes" id="UP000293823">
    <property type="component" value="Unassembled WGS sequence"/>
</dbReference>
<protein>
    <recommendedName>
        <fullName evidence="4">EF-hand domain-containing protein</fullName>
    </recommendedName>
</protein>
<evidence type="ECO:0008006" key="4">
    <source>
        <dbReference type="Google" id="ProtNLM"/>
    </source>
</evidence>
<organism evidence="2 3">
    <name type="scientific">Alternaria arborescens</name>
    <dbReference type="NCBI Taxonomy" id="156630"/>
    <lineage>
        <taxon>Eukaryota</taxon>
        <taxon>Fungi</taxon>
        <taxon>Dikarya</taxon>
        <taxon>Ascomycota</taxon>
        <taxon>Pezizomycotina</taxon>
        <taxon>Dothideomycetes</taxon>
        <taxon>Pleosporomycetidae</taxon>
        <taxon>Pleosporales</taxon>
        <taxon>Pleosporineae</taxon>
        <taxon>Pleosporaceae</taxon>
        <taxon>Alternaria</taxon>
        <taxon>Alternaria sect. Alternaria</taxon>
    </lineage>
</organism>
<dbReference type="EMBL" id="PEJP01000056">
    <property type="protein sequence ID" value="RYO44908.1"/>
    <property type="molecule type" value="Genomic_DNA"/>
</dbReference>
<keyword evidence="1" id="KW-0732">Signal</keyword>
<evidence type="ECO:0000313" key="3">
    <source>
        <dbReference type="Proteomes" id="UP000293823"/>
    </source>
</evidence>
<keyword evidence="3" id="KW-1185">Reference proteome</keyword>
<reference evidence="3" key="1">
    <citation type="journal article" date="2019" name="bioRxiv">
        <title>Genomics, evolutionary history and diagnostics of the Alternaria alternata species group including apple and Asian pear pathotypes.</title>
        <authorList>
            <person name="Armitage A.D."/>
            <person name="Cockerton H.M."/>
            <person name="Sreenivasaprasad S."/>
            <person name="Woodhall J.W."/>
            <person name="Lane C.R."/>
            <person name="Harrison R.J."/>
            <person name="Clarkson J.P."/>
        </authorList>
    </citation>
    <scope>NUCLEOTIDE SEQUENCE [LARGE SCALE GENOMIC DNA]</scope>
    <source>
        <strain evidence="3">RGR 97.0016</strain>
    </source>
</reference>
<dbReference type="AlphaFoldDB" id="A0A4V1X0B5"/>
<feature type="chain" id="PRO_5020740610" description="EF-hand domain-containing protein" evidence="1">
    <location>
        <begin position="20"/>
        <end position="86"/>
    </location>
</feature>
<accession>A0A4V1X0B5</accession>
<evidence type="ECO:0000256" key="1">
    <source>
        <dbReference type="SAM" id="SignalP"/>
    </source>
</evidence>